<gene>
    <name evidence="3" type="ORF">ACFQ2K_43820</name>
</gene>
<evidence type="ECO:0000256" key="2">
    <source>
        <dbReference type="SAM" id="Phobius"/>
    </source>
</evidence>
<proteinExistence type="predicted"/>
<name>A0ABW2X6Z2_9ACTN</name>
<keyword evidence="2" id="KW-0472">Membrane</keyword>
<evidence type="ECO:0000313" key="4">
    <source>
        <dbReference type="Proteomes" id="UP001596915"/>
    </source>
</evidence>
<accession>A0ABW2X6Z2</accession>
<sequence>MSPPPEPETQAVAVELERLRGTVTTGFAEVKGSLAVLVERSTRTEQDLARLRAETQRSLEALEADTEQGLVNHRAETQRSLDLLKADVEALKARRWPLGVVGAVAGVVGAATGAIALFR</sequence>
<evidence type="ECO:0000256" key="1">
    <source>
        <dbReference type="SAM" id="Coils"/>
    </source>
</evidence>
<evidence type="ECO:0008006" key="5">
    <source>
        <dbReference type="Google" id="ProtNLM"/>
    </source>
</evidence>
<organism evidence="3 4">
    <name type="scientific">Streptomyces sanglieri</name>
    <dbReference type="NCBI Taxonomy" id="193460"/>
    <lineage>
        <taxon>Bacteria</taxon>
        <taxon>Bacillati</taxon>
        <taxon>Actinomycetota</taxon>
        <taxon>Actinomycetes</taxon>
        <taxon>Kitasatosporales</taxon>
        <taxon>Streptomycetaceae</taxon>
        <taxon>Streptomyces</taxon>
    </lineage>
</organism>
<feature type="coiled-coil region" evidence="1">
    <location>
        <begin position="34"/>
        <end position="94"/>
    </location>
</feature>
<dbReference type="Proteomes" id="UP001596915">
    <property type="component" value="Unassembled WGS sequence"/>
</dbReference>
<comment type="caution">
    <text evidence="3">The sequence shown here is derived from an EMBL/GenBank/DDBJ whole genome shotgun (WGS) entry which is preliminary data.</text>
</comment>
<reference evidence="4" key="1">
    <citation type="journal article" date="2019" name="Int. J. Syst. Evol. Microbiol.">
        <title>The Global Catalogue of Microorganisms (GCM) 10K type strain sequencing project: providing services to taxonomists for standard genome sequencing and annotation.</title>
        <authorList>
            <consortium name="The Broad Institute Genomics Platform"/>
            <consortium name="The Broad Institute Genome Sequencing Center for Infectious Disease"/>
            <person name="Wu L."/>
            <person name="Ma J."/>
        </authorList>
    </citation>
    <scope>NUCLEOTIDE SEQUENCE [LARGE SCALE GENOMIC DNA]</scope>
    <source>
        <strain evidence="4">JCM 12607</strain>
    </source>
</reference>
<keyword evidence="1" id="KW-0175">Coiled coil</keyword>
<keyword evidence="2" id="KW-1133">Transmembrane helix</keyword>
<evidence type="ECO:0000313" key="3">
    <source>
        <dbReference type="EMBL" id="MFD0628527.1"/>
    </source>
</evidence>
<dbReference type="EMBL" id="JBHTGL010000008">
    <property type="protein sequence ID" value="MFD0628527.1"/>
    <property type="molecule type" value="Genomic_DNA"/>
</dbReference>
<feature type="transmembrane region" description="Helical" evidence="2">
    <location>
        <begin position="96"/>
        <end position="118"/>
    </location>
</feature>
<keyword evidence="2" id="KW-0812">Transmembrane</keyword>
<keyword evidence="4" id="KW-1185">Reference proteome</keyword>
<protein>
    <recommendedName>
        <fullName evidence="5">DUF3618 domain-containing protein</fullName>
    </recommendedName>
</protein>